<name>A0A371GM89_MUCPR</name>
<comment type="caution">
    <text evidence="2">The sequence shown here is derived from an EMBL/GenBank/DDBJ whole genome shotgun (WGS) entry which is preliminary data.</text>
</comment>
<dbReference type="AlphaFoldDB" id="A0A371GM89"/>
<dbReference type="OrthoDB" id="1194186at2759"/>
<dbReference type="PANTHER" id="PTHR35046:SF9">
    <property type="entry name" value="RNA-DIRECTED DNA POLYMERASE"/>
    <property type="match status" value="1"/>
</dbReference>
<gene>
    <name evidence="2" type="ORF">CR513_26297</name>
</gene>
<protein>
    <recommendedName>
        <fullName evidence="4">Retrotransposon gag domain-containing protein</fullName>
    </recommendedName>
</protein>
<accession>A0A371GM89</accession>
<feature type="region of interest" description="Disordered" evidence="1">
    <location>
        <begin position="163"/>
        <end position="182"/>
    </location>
</feature>
<evidence type="ECO:0000313" key="3">
    <source>
        <dbReference type="Proteomes" id="UP000257109"/>
    </source>
</evidence>
<reference evidence="2" key="1">
    <citation type="submission" date="2018-05" db="EMBL/GenBank/DDBJ databases">
        <title>Draft genome of Mucuna pruriens seed.</title>
        <authorList>
            <person name="Nnadi N.E."/>
            <person name="Vos R."/>
            <person name="Hasami M.H."/>
            <person name="Devisetty U.K."/>
            <person name="Aguiy J.C."/>
        </authorList>
    </citation>
    <scope>NUCLEOTIDE SEQUENCE [LARGE SCALE GENOMIC DNA]</scope>
    <source>
        <strain evidence="2">JCA_2017</strain>
    </source>
</reference>
<dbReference type="Proteomes" id="UP000257109">
    <property type="component" value="Unassembled WGS sequence"/>
</dbReference>
<organism evidence="2 3">
    <name type="scientific">Mucuna pruriens</name>
    <name type="common">Velvet bean</name>
    <name type="synonym">Dolichos pruriens</name>
    <dbReference type="NCBI Taxonomy" id="157652"/>
    <lineage>
        <taxon>Eukaryota</taxon>
        <taxon>Viridiplantae</taxon>
        <taxon>Streptophyta</taxon>
        <taxon>Embryophyta</taxon>
        <taxon>Tracheophyta</taxon>
        <taxon>Spermatophyta</taxon>
        <taxon>Magnoliopsida</taxon>
        <taxon>eudicotyledons</taxon>
        <taxon>Gunneridae</taxon>
        <taxon>Pentapetalae</taxon>
        <taxon>rosids</taxon>
        <taxon>fabids</taxon>
        <taxon>Fabales</taxon>
        <taxon>Fabaceae</taxon>
        <taxon>Papilionoideae</taxon>
        <taxon>50 kb inversion clade</taxon>
        <taxon>NPAAA clade</taxon>
        <taxon>indigoferoid/millettioid clade</taxon>
        <taxon>Phaseoleae</taxon>
        <taxon>Mucuna</taxon>
    </lineage>
</organism>
<sequence>MPWLVEPNLGGHKEGKEGTIGLYYPIILGTSKINSKDCTKVLRMWEKYHKEMEIDLIRTQIEESREETMARFLHNLNKEIQDLVHQAIKVVLQFKRRNAFRKPYLSSSRWKDKEREKEKVMRDKSPKKGSDISYCRKETSPIPTFNGKGHIASQCPNKRTMVLRDNGEVESEKGGRDNMIRR</sequence>
<feature type="compositionally biased region" description="Basic and acidic residues" evidence="1">
    <location>
        <begin position="111"/>
        <end position="139"/>
    </location>
</feature>
<dbReference type="EMBL" id="QJKJ01005058">
    <property type="protein sequence ID" value="RDX91679.1"/>
    <property type="molecule type" value="Genomic_DNA"/>
</dbReference>
<evidence type="ECO:0000313" key="2">
    <source>
        <dbReference type="EMBL" id="RDX91679.1"/>
    </source>
</evidence>
<feature type="region of interest" description="Disordered" evidence="1">
    <location>
        <begin position="111"/>
        <end position="153"/>
    </location>
</feature>
<keyword evidence="3" id="KW-1185">Reference proteome</keyword>
<evidence type="ECO:0008006" key="4">
    <source>
        <dbReference type="Google" id="ProtNLM"/>
    </source>
</evidence>
<feature type="non-terminal residue" evidence="2">
    <location>
        <position position="1"/>
    </location>
</feature>
<evidence type="ECO:0000256" key="1">
    <source>
        <dbReference type="SAM" id="MobiDB-lite"/>
    </source>
</evidence>
<feature type="compositionally biased region" description="Basic and acidic residues" evidence="1">
    <location>
        <begin position="165"/>
        <end position="182"/>
    </location>
</feature>
<proteinExistence type="predicted"/>
<dbReference type="PANTHER" id="PTHR35046">
    <property type="entry name" value="ZINC KNUCKLE (CCHC-TYPE) FAMILY PROTEIN"/>
    <property type="match status" value="1"/>
</dbReference>